<dbReference type="GO" id="GO:0005829">
    <property type="term" value="C:cytosol"/>
    <property type="evidence" value="ECO:0007669"/>
    <property type="project" value="TreeGrafter"/>
</dbReference>
<dbReference type="SUPFAM" id="SSF102114">
    <property type="entry name" value="Radical SAM enzymes"/>
    <property type="match status" value="1"/>
</dbReference>
<dbReference type="InterPro" id="IPR006638">
    <property type="entry name" value="Elp3/MiaA/NifB-like_rSAM"/>
</dbReference>
<dbReference type="SFLD" id="SFLDS00029">
    <property type="entry name" value="Radical_SAM"/>
    <property type="match status" value="1"/>
</dbReference>
<dbReference type="AlphaFoldDB" id="K2GIP5"/>
<proteinExistence type="predicted"/>
<dbReference type="InterPro" id="IPR023404">
    <property type="entry name" value="rSAM_horseshoe"/>
</dbReference>
<dbReference type="Gene3D" id="3.40.50.12160">
    <property type="entry name" value="Methylthiotransferase, N-terminal domain"/>
    <property type="match status" value="1"/>
</dbReference>
<gene>
    <name evidence="3" type="ORF">ACD_2C00005G0009</name>
</gene>
<dbReference type="PROSITE" id="PS51449">
    <property type="entry name" value="MTTASE_N"/>
    <property type="match status" value="1"/>
</dbReference>
<comment type="caution">
    <text evidence="3">The sequence shown here is derived from an EMBL/GenBank/DDBJ whole genome shotgun (WGS) entry which is preliminary data.</text>
</comment>
<evidence type="ECO:0000259" key="1">
    <source>
        <dbReference type="PROSITE" id="PS51449"/>
    </source>
</evidence>
<organism evidence="3">
    <name type="scientific">uncultured bacterium</name>
    <name type="common">gcode 4</name>
    <dbReference type="NCBI Taxonomy" id="1234023"/>
    <lineage>
        <taxon>Bacteria</taxon>
        <taxon>environmental samples</taxon>
    </lineage>
</organism>
<evidence type="ECO:0000313" key="3">
    <source>
        <dbReference type="EMBL" id="EKE30334.1"/>
    </source>
</evidence>
<name>K2GIP5_9BACT</name>
<dbReference type="InterPro" id="IPR005840">
    <property type="entry name" value="Ribosomal_uS12_MeSTrfase_RimO"/>
</dbReference>
<dbReference type="SMART" id="SM00729">
    <property type="entry name" value="Elp3"/>
    <property type="match status" value="1"/>
</dbReference>
<feature type="domain" description="Radical SAM core" evidence="2">
    <location>
        <begin position="171"/>
        <end position="401"/>
    </location>
</feature>
<dbReference type="Gene3D" id="3.80.30.20">
    <property type="entry name" value="tm_1862 like domain"/>
    <property type="match status" value="1"/>
</dbReference>
<dbReference type="InterPro" id="IPR013848">
    <property type="entry name" value="Methylthiotransferase_N"/>
</dbReference>
<dbReference type="PANTHER" id="PTHR43837:SF1">
    <property type="entry name" value="RIBOSOMAL PROTEIN US12 METHYLTHIOTRANSFERASE RIMO"/>
    <property type="match status" value="1"/>
</dbReference>
<dbReference type="SFLD" id="SFLDG01082">
    <property type="entry name" value="B12-binding_domain_containing"/>
    <property type="match status" value="1"/>
</dbReference>
<dbReference type="InterPro" id="IPR007197">
    <property type="entry name" value="rSAM"/>
</dbReference>
<dbReference type="InterPro" id="IPR058240">
    <property type="entry name" value="rSAM_sf"/>
</dbReference>
<dbReference type="GO" id="GO:0046872">
    <property type="term" value="F:metal ion binding"/>
    <property type="evidence" value="ECO:0007669"/>
    <property type="project" value="UniProtKB-KW"/>
</dbReference>
<evidence type="ECO:0000259" key="2">
    <source>
        <dbReference type="PROSITE" id="PS51918"/>
    </source>
</evidence>
<dbReference type="EMBL" id="AMFJ01000005">
    <property type="protein sequence ID" value="EKE30334.1"/>
    <property type="molecule type" value="Genomic_DNA"/>
</dbReference>
<dbReference type="GO" id="GO:0051539">
    <property type="term" value="F:4 iron, 4 sulfur cluster binding"/>
    <property type="evidence" value="ECO:0007669"/>
    <property type="project" value="UniProtKB-KW"/>
</dbReference>
<dbReference type="InterPro" id="IPR038135">
    <property type="entry name" value="Methylthiotransferase_N_sf"/>
</dbReference>
<reference evidence="3" key="1">
    <citation type="journal article" date="2012" name="Science">
        <title>Fermentation, hydrogen, and sulfur metabolism in multiple uncultivated bacterial phyla.</title>
        <authorList>
            <person name="Wrighton K.C."/>
            <person name="Thomas B.C."/>
            <person name="Sharon I."/>
            <person name="Miller C.S."/>
            <person name="Castelle C.J."/>
            <person name="VerBerkmoes N.C."/>
            <person name="Wilkins M.J."/>
            <person name="Hettich R.L."/>
            <person name="Lipton M.S."/>
            <person name="Williams K.H."/>
            <person name="Long P.E."/>
            <person name="Banfield J.F."/>
        </authorList>
    </citation>
    <scope>NUCLEOTIDE SEQUENCE [LARGE SCALE GENOMIC DNA]</scope>
</reference>
<dbReference type="GO" id="GO:0035599">
    <property type="term" value="F:aspartic acid methylthiotransferase activity"/>
    <property type="evidence" value="ECO:0007669"/>
    <property type="project" value="TreeGrafter"/>
</dbReference>
<dbReference type="PANTHER" id="PTHR43837">
    <property type="entry name" value="RIBOSOMAL PROTEIN S12 METHYLTHIOTRANSFERASE RIMO"/>
    <property type="match status" value="1"/>
</dbReference>
<dbReference type="Pfam" id="PF04055">
    <property type="entry name" value="Radical_SAM"/>
    <property type="match status" value="1"/>
</dbReference>
<protein>
    <submittedName>
        <fullName evidence="3">MiaB-like protein tRNA modifying enzyme YliG</fullName>
    </submittedName>
</protein>
<dbReference type="PROSITE" id="PS51918">
    <property type="entry name" value="RADICAL_SAM"/>
    <property type="match status" value="1"/>
</dbReference>
<feature type="domain" description="MTTase N-terminal" evidence="1">
    <location>
        <begin position="3"/>
        <end position="120"/>
    </location>
</feature>
<accession>K2GIP5</accession>
<sequence>MKFYFSSINLWCNKNLVDLEFIIWEILKLSADFNIRYFEDPQDPMCEYVIVNTCWFLSTSREEAEMTIKQYDDLWRKIIIAWCYIQVANNDFLNSLKNLHKIIPFVDYKSIKEILWFWSSESIDSEALNKVAKFWALKEQKLESFIDWIKSNQIWKKAFIWKWDEVRAYINAPYGYEYLKIAEWCDNNCTFCIIPKIRWKQKSRPIEEIITEAKQMIANWIREIILIAQDTTRYWVDNYWEPRLIELLLELEKLDGDFKYRLLYMYPDNLTLDHLDKIKKLEKFIPYFDIPFQHISVDILKRMWRYYDTNAIFEFLDYIKSNFKDYFLRTAFIIWFPGETEKDHKELEDFVSKYCFDSVALFEYHDEPLAPSSKLDGKINSVVAQKRIKKLDKILQEVYAAKRKKDKWKTFVWILEWYEDDCALVRREIRAPEIDELDQVPFADLFGSWDIEIGDIVEYRL</sequence>